<dbReference type="SUPFAM" id="SSF52540">
    <property type="entry name" value="P-loop containing nucleoside triphosphate hydrolases"/>
    <property type="match status" value="2"/>
</dbReference>
<name>A0A0D8J349_9FIRM</name>
<keyword evidence="2 5" id="KW-0067">ATP-binding</keyword>
<dbReference type="FunFam" id="3.40.50.300:FF:000011">
    <property type="entry name" value="Putative ABC transporter ATP-binding component"/>
    <property type="match status" value="1"/>
</dbReference>
<dbReference type="GO" id="GO:0016887">
    <property type="term" value="F:ATP hydrolysis activity"/>
    <property type="evidence" value="ECO:0007669"/>
    <property type="project" value="InterPro"/>
</dbReference>
<sequence length="632" mass="71203">MLLTIQNIQKYFGAELCLRNISCVLDAQDRAGIIGENGAGKTTLIKIITGELYPDDGIVTLAHGATIGYLEQNSVLDPACTVYREMENAFRSVLDAMDEMKRLERQMAECPDDHMLLERHAQLSAVVDAADGYNMDTQIKKILNGMAFPAPDYQKSVAVLSGGEHTRLCLAKLLLQKPDLLILDEPTNHLDFETMEWLESYLKTYPGAILVVSHDRYFLDAVCNRIFEIEDNTLTAYKGNYSAYLPQKEAAVALQQKQHDADMEKAAKLEDYIARNLVRASTTKMAQSRRKQLEKMEITEAPRTSHTDLKFRFTFDVTPYNEILTAKNISVTLGGKRLVEGLDLLVKRGERLVIAGPNGAGKSTLLRVLDGKLRPQAGTVRLGAGAKPSVFEQQQLRRGGTVISTIWDKYPKFTELEVRSHLAKLNFRGEDVFKPCSALSGGELARLRFAEILLEKPNLLFLDEPTNHLDIYTRESLGAALASYEGTLVLVTHDRYLMNSLACPILFIENGKTSLYEDYDAMMHRGAVPPEKNIAPEKTASAGKAAYGKEQRRRRAELRTRIKALEDEMETLALRIMALEGEVNDPDVLRDHTRLRDVCDELDDTRFHQDEVLAEWERLVEEQEAYEQENDE</sequence>
<comment type="caution">
    <text evidence="5">The sequence shown here is derived from an EMBL/GenBank/DDBJ whole genome shotgun (WGS) entry which is preliminary data.</text>
</comment>
<dbReference type="InterPro" id="IPR027417">
    <property type="entry name" value="P-loop_NTPase"/>
</dbReference>
<dbReference type="SMART" id="SM00382">
    <property type="entry name" value="AAA"/>
    <property type="match status" value="2"/>
</dbReference>
<dbReference type="InterPro" id="IPR032524">
    <property type="entry name" value="ABC_tran_C"/>
</dbReference>
<feature type="domain" description="ABC transporter" evidence="4">
    <location>
        <begin position="3"/>
        <end position="256"/>
    </location>
</feature>
<evidence type="ECO:0000313" key="6">
    <source>
        <dbReference type="Proteomes" id="UP000032483"/>
    </source>
</evidence>
<dbReference type="InterPro" id="IPR017871">
    <property type="entry name" value="ABC_transporter-like_CS"/>
</dbReference>
<dbReference type="Pfam" id="PF00005">
    <property type="entry name" value="ABC_tran"/>
    <property type="match status" value="2"/>
</dbReference>
<feature type="domain" description="ABC transporter" evidence="4">
    <location>
        <begin position="324"/>
        <end position="535"/>
    </location>
</feature>
<dbReference type="Gene3D" id="3.40.50.300">
    <property type="entry name" value="P-loop containing nucleotide triphosphate hydrolases"/>
    <property type="match status" value="2"/>
</dbReference>
<gene>
    <name evidence="5" type="ORF">TQ39_00760</name>
</gene>
<dbReference type="Pfam" id="PF16326">
    <property type="entry name" value="ABC_tran_CTD"/>
    <property type="match status" value="1"/>
</dbReference>
<keyword evidence="1" id="KW-0547">Nucleotide-binding</keyword>
<dbReference type="Proteomes" id="UP000032483">
    <property type="component" value="Unassembled WGS sequence"/>
</dbReference>
<accession>A0A0D8J349</accession>
<dbReference type="Pfam" id="PF12848">
    <property type="entry name" value="ABC_tran_Xtn"/>
    <property type="match status" value="1"/>
</dbReference>
<evidence type="ECO:0000259" key="4">
    <source>
        <dbReference type="PROSITE" id="PS50893"/>
    </source>
</evidence>
<evidence type="ECO:0000256" key="3">
    <source>
        <dbReference type="SAM" id="Coils"/>
    </source>
</evidence>
<dbReference type="GO" id="GO:0005524">
    <property type="term" value="F:ATP binding"/>
    <property type="evidence" value="ECO:0007669"/>
    <property type="project" value="UniProtKB-KW"/>
</dbReference>
<evidence type="ECO:0000256" key="2">
    <source>
        <dbReference type="ARBA" id="ARBA00022840"/>
    </source>
</evidence>
<dbReference type="RefSeq" id="WP_009325735.1">
    <property type="nucleotide sequence ID" value="NZ_CAUEXJ010000011.1"/>
</dbReference>
<evidence type="ECO:0000256" key="1">
    <source>
        <dbReference type="ARBA" id="ARBA00022741"/>
    </source>
</evidence>
<reference evidence="5" key="1">
    <citation type="submission" date="2015-02" db="EMBL/GenBank/DDBJ databases">
        <title>A novel member of the family Ruminococcaceae isolated from human feces.</title>
        <authorList>
            <person name="Shkoporov A.N."/>
            <person name="Chaplin A.V."/>
            <person name="Motuzova O.V."/>
            <person name="Kafarskaia L.I."/>
            <person name="Khokhlova E.V."/>
            <person name="Efimov B.A."/>
        </authorList>
    </citation>
    <scope>NUCLEOTIDE SEQUENCE [LARGE SCALE GENOMIC DNA]</scope>
    <source>
        <strain evidence="5">585-1</strain>
    </source>
</reference>
<dbReference type="PROSITE" id="PS50893">
    <property type="entry name" value="ABC_TRANSPORTER_2"/>
    <property type="match status" value="2"/>
</dbReference>
<dbReference type="PANTHER" id="PTHR42855">
    <property type="entry name" value="ABC TRANSPORTER ATP-BINDING SUBUNIT"/>
    <property type="match status" value="1"/>
</dbReference>
<dbReference type="PANTHER" id="PTHR42855:SF2">
    <property type="entry name" value="DRUG RESISTANCE ABC TRANSPORTER,ATP-BINDING PROTEIN"/>
    <property type="match status" value="1"/>
</dbReference>
<dbReference type="PATRIC" id="fig|1550024.3.peg.168"/>
<dbReference type="Gene3D" id="1.10.287.380">
    <property type="entry name" value="Valyl-tRNA synthetase, C-terminal domain"/>
    <property type="match status" value="1"/>
</dbReference>
<keyword evidence="6" id="KW-1185">Reference proteome</keyword>
<dbReference type="InterPro" id="IPR003593">
    <property type="entry name" value="AAA+_ATPase"/>
</dbReference>
<dbReference type="AlphaFoldDB" id="A0A0D8J349"/>
<evidence type="ECO:0000313" key="5">
    <source>
        <dbReference type="EMBL" id="KJF41385.1"/>
    </source>
</evidence>
<dbReference type="InterPro" id="IPR037118">
    <property type="entry name" value="Val-tRNA_synth_C_sf"/>
</dbReference>
<dbReference type="GO" id="GO:0003677">
    <property type="term" value="F:DNA binding"/>
    <property type="evidence" value="ECO:0007669"/>
    <property type="project" value="InterPro"/>
</dbReference>
<dbReference type="GeneID" id="42855167"/>
<dbReference type="InterPro" id="IPR003439">
    <property type="entry name" value="ABC_transporter-like_ATP-bd"/>
</dbReference>
<dbReference type="CDD" id="cd03221">
    <property type="entry name" value="ABCF_EF-3"/>
    <property type="match status" value="2"/>
</dbReference>
<dbReference type="PROSITE" id="PS00211">
    <property type="entry name" value="ABC_TRANSPORTER_1"/>
    <property type="match status" value="1"/>
</dbReference>
<dbReference type="InterPro" id="IPR032781">
    <property type="entry name" value="ABC_tran_Xtn"/>
</dbReference>
<organism evidence="5 6">
    <name type="scientific">Ruthenibacterium lactatiformans</name>
    <dbReference type="NCBI Taxonomy" id="1550024"/>
    <lineage>
        <taxon>Bacteria</taxon>
        <taxon>Bacillati</taxon>
        <taxon>Bacillota</taxon>
        <taxon>Clostridia</taxon>
        <taxon>Eubacteriales</taxon>
        <taxon>Oscillospiraceae</taxon>
        <taxon>Ruthenibacterium</taxon>
    </lineage>
</organism>
<feature type="coiled-coil region" evidence="3">
    <location>
        <begin position="548"/>
        <end position="582"/>
    </location>
</feature>
<dbReference type="InterPro" id="IPR051309">
    <property type="entry name" value="ABCF_ATPase"/>
</dbReference>
<dbReference type="EMBL" id="JXXK01000001">
    <property type="protein sequence ID" value="KJF41385.1"/>
    <property type="molecule type" value="Genomic_DNA"/>
</dbReference>
<protein>
    <submittedName>
        <fullName evidence="5">ABC transporter ATP-binding protein</fullName>
    </submittedName>
</protein>
<proteinExistence type="predicted"/>
<keyword evidence="3" id="KW-0175">Coiled coil</keyword>